<sequence length="162" mass="18748">MTSVRFLTTSKYEVRSSARQLDFVDKRFSLSLVCWYQDIRFYFRRVLGTHQQLSDLNLLERIYVIVSRQDRNMLGQSYDEAPTTRCVWPTQRFVLNWGILEDEHTRMSDAGVPLATRVEGIPLDSEVLGEGLMRSAYFVESMKRGVAVLHAESRCFEGAIVD</sequence>
<reference evidence="1 2" key="1">
    <citation type="journal article" date="2016" name="Mol. Biol. Evol.">
        <title>Comparative Genomics of Early-Diverging Mushroom-Forming Fungi Provides Insights into the Origins of Lignocellulose Decay Capabilities.</title>
        <authorList>
            <person name="Nagy L.G."/>
            <person name="Riley R."/>
            <person name="Tritt A."/>
            <person name="Adam C."/>
            <person name="Daum C."/>
            <person name="Floudas D."/>
            <person name="Sun H."/>
            <person name="Yadav J.S."/>
            <person name="Pangilinan J."/>
            <person name="Larsson K.H."/>
            <person name="Matsuura K."/>
            <person name="Barry K."/>
            <person name="Labutti K."/>
            <person name="Kuo R."/>
            <person name="Ohm R.A."/>
            <person name="Bhattacharya S.S."/>
            <person name="Shirouzu T."/>
            <person name="Yoshinaga Y."/>
            <person name="Martin F.M."/>
            <person name="Grigoriev I.V."/>
            <person name="Hibbett D.S."/>
        </authorList>
    </citation>
    <scope>NUCLEOTIDE SEQUENCE [LARGE SCALE GENOMIC DNA]</scope>
    <source>
        <strain evidence="1 2">HHB9708</strain>
    </source>
</reference>
<evidence type="ECO:0000313" key="1">
    <source>
        <dbReference type="EMBL" id="KZS86803.1"/>
    </source>
</evidence>
<protein>
    <submittedName>
        <fullName evidence="1">Uncharacterized protein</fullName>
    </submittedName>
</protein>
<name>A0A164MKK4_9AGAM</name>
<dbReference type="Proteomes" id="UP000076722">
    <property type="component" value="Unassembled WGS sequence"/>
</dbReference>
<gene>
    <name evidence="1" type="ORF">SISNIDRAFT_471474</name>
</gene>
<dbReference type="EMBL" id="KV419467">
    <property type="protein sequence ID" value="KZS86803.1"/>
    <property type="molecule type" value="Genomic_DNA"/>
</dbReference>
<proteinExistence type="predicted"/>
<accession>A0A164MKK4</accession>
<keyword evidence="2" id="KW-1185">Reference proteome</keyword>
<evidence type="ECO:0000313" key="2">
    <source>
        <dbReference type="Proteomes" id="UP000076722"/>
    </source>
</evidence>
<dbReference type="AlphaFoldDB" id="A0A164MKK4"/>
<organism evidence="1 2">
    <name type="scientific">Sistotremastrum niveocremeum HHB9708</name>
    <dbReference type="NCBI Taxonomy" id="1314777"/>
    <lineage>
        <taxon>Eukaryota</taxon>
        <taxon>Fungi</taxon>
        <taxon>Dikarya</taxon>
        <taxon>Basidiomycota</taxon>
        <taxon>Agaricomycotina</taxon>
        <taxon>Agaricomycetes</taxon>
        <taxon>Sistotremastrales</taxon>
        <taxon>Sistotremastraceae</taxon>
        <taxon>Sertulicium</taxon>
        <taxon>Sertulicium niveocremeum</taxon>
    </lineage>
</organism>